<keyword evidence="3" id="KW-0255">Endonuclease</keyword>
<keyword evidence="4" id="KW-1185">Reference proteome</keyword>
<keyword evidence="3" id="KW-0378">Hydrolase</keyword>
<keyword evidence="1" id="KW-1133">Transmembrane helix</keyword>
<evidence type="ECO:0000313" key="4">
    <source>
        <dbReference type="Proteomes" id="UP001159075"/>
    </source>
</evidence>
<dbReference type="InterPro" id="IPR007560">
    <property type="entry name" value="Restrct_endonuc_IV_Mrr"/>
</dbReference>
<accession>A0ABT6UDQ7</accession>
<dbReference type="Gene3D" id="3.40.1350.10">
    <property type="match status" value="1"/>
</dbReference>
<evidence type="ECO:0000259" key="2">
    <source>
        <dbReference type="Pfam" id="PF04471"/>
    </source>
</evidence>
<dbReference type="EMBL" id="JAOTLW010000013">
    <property type="protein sequence ID" value="MDI5832605.1"/>
    <property type="molecule type" value="Genomic_DNA"/>
</dbReference>
<dbReference type="RefSeq" id="WP_282679576.1">
    <property type="nucleotide sequence ID" value="NZ_JAOTLW010000013.1"/>
</dbReference>
<gene>
    <name evidence="3" type="ORF">ODY93_13580</name>
</gene>
<sequence length="212" mass="24426">MNFEWFLPQGKEFVIDVFNQYISNFKSEAEFYQLLIVFSVFLFFVFYQTNEKWRIDKSKKKLIELNKLSISNSDEAKLLFNKLRRLDPFLFEELILTAIDRFNPNVKIIRNKRYTGDGGVDGLIVINNVKIAIQAKRYRNFINTSDVSKLEEKLSSVGASYGLFVHTGKTRPATWQRNEGSNVIIVSGARMLALVVKGKLPIELLNLCASNN</sequence>
<dbReference type="SUPFAM" id="SSF52980">
    <property type="entry name" value="Restriction endonuclease-like"/>
    <property type="match status" value="1"/>
</dbReference>
<dbReference type="Pfam" id="PF04471">
    <property type="entry name" value="Mrr_cat"/>
    <property type="match status" value="1"/>
</dbReference>
<evidence type="ECO:0000256" key="1">
    <source>
        <dbReference type="SAM" id="Phobius"/>
    </source>
</evidence>
<reference evidence="3 4" key="1">
    <citation type="submission" date="2022-09" db="EMBL/GenBank/DDBJ databases">
        <title>The outer-membrane cytochrome OmcA is essential for infection of Shewanella oneidensis by a zebrafish-associated bacteriophage.</title>
        <authorList>
            <person name="Grenfell A.W."/>
            <person name="Intile P."/>
            <person name="Mcfarlane J."/>
            <person name="Leung D."/>
            <person name="Abdalla K."/>
            <person name="Wold M."/>
            <person name="Kees E."/>
            <person name="Gralnick J."/>
        </authorList>
    </citation>
    <scope>NUCLEOTIDE SEQUENCE [LARGE SCALE GENOMIC DNA]</scope>
    <source>
        <strain evidence="3 4">NF-5</strain>
    </source>
</reference>
<evidence type="ECO:0000313" key="3">
    <source>
        <dbReference type="EMBL" id="MDI5832605.1"/>
    </source>
</evidence>
<dbReference type="InterPro" id="IPR011856">
    <property type="entry name" value="tRNA_endonuc-like_dom_sf"/>
</dbReference>
<feature type="transmembrane region" description="Helical" evidence="1">
    <location>
        <begin position="31"/>
        <end position="50"/>
    </location>
</feature>
<dbReference type="InterPro" id="IPR011335">
    <property type="entry name" value="Restrct_endonuc-II-like"/>
</dbReference>
<dbReference type="Proteomes" id="UP001159075">
    <property type="component" value="Unassembled WGS sequence"/>
</dbReference>
<comment type="caution">
    <text evidence="3">The sequence shown here is derived from an EMBL/GenBank/DDBJ whole genome shotgun (WGS) entry which is preliminary data.</text>
</comment>
<name>A0ABT6UDQ7_9GAMM</name>
<keyword evidence="1" id="KW-0812">Transmembrane</keyword>
<protein>
    <submittedName>
        <fullName evidence="3">Restriction endonuclease</fullName>
    </submittedName>
</protein>
<organism evidence="3 4">
    <name type="scientific">Shewanella xiamenensis</name>
    <dbReference type="NCBI Taxonomy" id="332186"/>
    <lineage>
        <taxon>Bacteria</taxon>
        <taxon>Pseudomonadati</taxon>
        <taxon>Pseudomonadota</taxon>
        <taxon>Gammaproteobacteria</taxon>
        <taxon>Alteromonadales</taxon>
        <taxon>Shewanellaceae</taxon>
        <taxon>Shewanella</taxon>
    </lineage>
</organism>
<proteinExistence type="predicted"/>
<keyword evidence="3" id="KW-0540">Nuclease</keyword>
<feature type="domain" description="Restriction endonuclease type IV Mrr" evidence="2">
    <location>
        <begin position="83"/>
        <end position="194"/>
    </location>
</feature>
<keyword evidence="1" id="KW-0472">Membrane</keyword>
<dbReference type="GO" id="GO:0004519">
    <property type="term" value="F:endonuclease activity"/>
    <property type="evidence" value="ECO:0007669"/>
    <property type="project" value="UniProtKB-KW"/>
</dbReference>